<accession>A0A1Y6LFW4</accession>
<feature type="transmembrane region" description="Helical" evidence="2">
    <location>
        <begin position="157"/>
        <end position="180"/>
    </location>
</feature>
<dbReference type="AlphaFoldDB" id="A0A1Y6LFW4"/>
<feature type="compositionally biased region" description="Basic and acidic residues" evidence="1">
    <location>
        <begin position="138"/>
        <end position="149"/>
    </location>
</feature>
<evidence type="ECO:0000313" key="3">
    <source>
        <dbReference type="EMBL" id="SMY23452.1"/>
    </source>
</evidence>
<feature type="region of interest" description="Disordered" evidence="1">
    <location>
        <begin position="201"/>
        <end position="237"/>
    </location>
</feature>
<gene>
    <name evidence="3" type="ORF">ZT1A5_G4892</name>
</gene>
<dbReference type="Proteomes" id="UP000215453">
    <property type="component" value="Chromosome 4"/>
</dbReference>
<name>A0A1Y6LFW4_ZYMTR</name>
<sequence length="333" mass="35571">MSRTSTASTPTDRLDFVGYKAITDLADDSLTYDTCSPGSTFATSSTYHDCCGTVGVCSIPTTCISDRLATLLYEGSSSRCGLFGKCQAATLFPSSGAANSDALTRYFCLHETEVWGYPTMVRADPARKAKPNAPTDTRPPKNDTMGKNDDKKLEGKAWIAGAVLGPLAFLALVVLGYMFLAKRRRKQAAAAAEPDTTAKGEFYNKVDSNDHDGGEKALPETPTTVDAAPKYASPVTSVELENIQSPISELDEKSGPMPELANSERARPVYELEAPNRTQAAPETPNGNQATLETPTILDRSAVSPMTPTIPDGAEAAKKTDEPSLDEAKRESK</sequence>
<feature type="compositionally biased region" description="Basic and acidic residues" evidence="1">
    <location>
        <begin position="315"/>
        <end position="333"/>
    </location>
</feature>
<protein>
    <submittedName>
        <fullName evidence="3">Uncharacterized protein</fullName>
    </submittedName>
</protein>
<feature type="region of interest" description="Disordered" evidence="1">
    <location>
        <begin position="268"/>
        <end position="333"/>
    </location>
</feature>
<proteinExistence type="predicted"/>
<dbReference type="EMBL" id="LT882679">
    <property type="protein sequence ID" value="SMY23452.1"/>
    <property type="molecule type" value="Genomic_DNA"/>
</dbReference>
<organism evidence="3 4">
    <name type="scientific">Zymoseptoria tritici ST99CH_1A5</name>
    <dbReference type="NCBI Taxonomy" id="1276529"/>
    <lineage>
        <taxon>Eukaryota</taxon>
        <taxon>Fungi</taxon>
        <taxon>Dikarya</taxon>
        <taxon>Ascomycota</taxon>
        <taxon>Pezizomycotina</taxon>
        <taxon>Dothideomycetes</taxon>
        <taxon>Dothideomycetidae</taxon>
        <taxon>Mycosphaerellales</taxon>
        <taxon>Mycosphaerellaceae</taxon>
        <taxon>Zymoseptoria</taxon>
    </lineage>
</organism>
<keyword evidence="2" id="KW-0812">Transmembrane</keyword>
<evidence type="ECO:0000313" key="4">
    <source>
        <dbReference type="Proteomes" id="UP000215453"/>
    </source>
</evidence>
<feature type="compositionally biased region" description="Polar residues" evidence="1">
    <location>
        <begin position="276"/>
        <end position="294"/>
    </location>
</feature>
<keyword evidence="2" id="KW-1133">Transmembrane helix</keyword>
<feature type="region of interest" description="Disordered" evidence="1">
    <location>
        <begin position="125"/>
        <end position="149"/>
    </location>
</feature>
<evidence type="ECO:0000256" key="1">
    <source>
        <dbReference type="SAM" id="MobiDB-lite"/>
    </source>
</evidence>
<feature type="compositionally biased region" description="Basic and acidic residues" evidence="1">
    <location>
        <begin position="201"/>
        <end position="218"/>
    </location>
</feature>
<reference evidence="3 4" key="1">
    <citation type="submission" date="2016-10" db="EMBL/GenBank/DDBJ databases">
        <authorList>
            <person name="Varghese N."/>
        </authorList>
    </citation>
    <scope>NUCLEOTIDE SEQUENCE [LARGE SCALE GENOMIC DNA]</scope>
</reference>
<evidence type="ECO:0000256" key="2">
    <source>
        <dbReference type="SAM" id="Phobius"/>
    </source>
</evidence>
<keyword evidence="2" id="KW-0472">Membrane</keyword>